<organism evidence="6 7">
    <name type="scientific">Schizopora paradoxa</name>
    <dbReference type="NCBI Taxonomy" id="27342"/>
    <lineage>
        <taxon>Eukaryota</taxon>
        <taxon>Fungi</taxon>
        <taxon>Dikarya</taxon>
        <taxon>Basidiomycota</taxon>
        <taxon>Agaricomycotina</taxon>
        <taxon>Agaricomycetes</taxon>
        <taxon>Hymenochaetales</taxon>
        <taxon>Schizoporaceae</taxon>
        <taxon>Schizopora</taxon>
    </lineage>
</organism>
<dbReference type="FunCoup" id="A0A0H2RLH1">
    <property type="interactions" value="35"/>
</dbReference>
<dbReference type="OrthoDB" id="341511at2759"/>
<accession>A0A0H2RLH1</accession>
<comment type="similarity">
    <text evidence="1">Belongs to the RMI1 family.</text>
</comment>
<proteinExistence type="inferred from homology"/>
<dbReference type="AlphaFoldDB" id="A0A0H2RLH1"/>
<evidence type="ECO:0000256" key="3">
    <source>
        <dbReference type="SAM" id="MobiDB-lite"/>
    </source>
</evidence>
<dbReference type="Gene3D" id="2.40.50.770">
    <property type="entry name" value="RecQ-mediated genome instability protein Rmi1, C-terminal domain"/>
    <property type="match status" value="1"/>
</dbReference>
<dbReference type="GO" id="GO:0016604">
    <property type="term" value="C:nuclear body"/>
    <property type="evidence" value="ECO:0007669"/>
    <property type="project" value="TreeGrafter"/>
</dbReference>
<dbReference type="STRING" id="27342.A0A0H2RLH1"/>
<dbReference type="PANTHER" id="PTHR14790">
    <property type="entry name" value="RECQ-MEDIATED GENOME INSTABILITY PROTEIN 1 RMI1"/>
    <property type="match status" value="1"/>
</dbReference>
<dbReference type="GO" id="GO:0000724">
    <property type="term" value="P:double-strand break repair via homologous recombination"/>
    <property type="evidence" value="ECO:0007669"/>
    <property type="project" value="TreeGrafter"/>
</dbReference>
<dbReference type="Pfam" id="PF08585">
    <property type="entry name" value="RMI1_N_C"/>
    <property type="match status" value="1"/>
</dbReference>
<dbReference type="EMBL" id="KQ085971">
    <property type="protein sequence ID" value="KLO12744.1"/>
    <property type="molecule type" value="Genomic_DNA"/>
</dbReference>
<feature type="domain" description="RMI1 N-terminal" evidence="5">
    <location>
        <begin position="16"/>
        <end position="63"/>
    </location>
</feature>
<dbReference type="InterPro" id="IPR013894">
    <property type="entry name" value="RMI1_OB"/>
</dbReference>
<dbReference type="SMART" id="SM01161">
    <property type="entry name" value="DUF1767"/>
    <property type="match status" value="1"/>
</dbReference>
<feature type="region of interest" description="Disordered" evidence="3">
    <location>
        <begin position="119"/>
        <end position="146"/>
    </location>
</feature>
<keyword evidence="7" id="KW-1185">Reference proteome</keyword>
<evidence type="ECO:0000256" key="1">
    <source>
        <dbReference type="ARBA" id="ARBA00006395"/>
    </source>
</evidence>
<dbReference type="Proteomes" id="UP000053477">
    <property type="component" value="Unassembled WGS sequence"/>
</dbReference>
<dbReference type="InterPro" id="IPR042470">
    <property type="entry name" value="RMI1_N_C_sf"/>
</dbReference>
<dbReference type="GO" id="GO:0000712">
    <property type="term" value="P:resolution of meiotic recombination intermediates"/>
    <property type="evidence" value="ECO:0007669"/>
    <property type="project" value="TreeGrafter"/>
</dbReference>
<evidence type="ECO:0000256" key="2">
    <source>
        <dbReference type="ARBA" id="ARBA00018987"/>
    </source>
</evidence>
<evidence type="ECO:0000259" key="4">
    <source>
        <dbReference type="Pfam" id="PF08585"/>
    </source>
</evidence>
<dbReference type="Pfam" id="PF21000">
    <property type="entry name" value="RMI1_N_N"/>
    <property type="match status" value="1"/>
</dbReference>
<dbReference type="InterPro" id="IPR049363">
    <property type="entry name" value="RMI1_N"/>
</dbReference>
<sequence>MVPPHNITSWIERNYPKPRVDQEWLQGCCDWISEDKGLDPERNQEEFTRQVELQLLSSDLRDSMISSTGLPQNVRQQHKFSTGAHPILVEITALTEIGHSAFSLLNTRQARIEREDLAGLVQREREQNQQDGPVDDGEDEGPIPNYPRQMLKLEISDGSVSLPAIEYRKIPELNLGDTQLGCKVCRYTLLRQGHS</sequence>
<gene>
    <name evidence="6" type="ORF">SCHPADRAFT_829038</name>
</gene>
<evidence type="ECO:0000259" key="5">
    <source>
        <dbReference type="Pfam" id="PF21000"/>
    </source>
</evidence>
<evidence type="ECO:0000313" key="6">
    <source>
        <dbReference type="EMBL" id="KLO12744.1"/>
    </source>
</evidence>
<dbReference type="PANTHER" id="PTHR14790:SF15">
    <property type="entry name" value="RECQ-MEDIATED GENOME INSTABILITY PROTEIN 1"/>
    <property type="match status" value="1"/>
</dbReference>
<feature type="compositionally biased region" description="Basic and acidic residues" evidence="3">
    <location>
        <begin position="119"/>
        <end position="128"/>
    </location>
</feature>
<reference evidence="6 7" key="1">
    <citation type="submission" date="2015-04" db="EMBL/GenBank/DDBJ databases">
        <title>Complete genome sequence of Schizopora paradoxa KUC8140, a cosmopolitan wood degrader in East Asia.</title>
        <authorList>
            <consortium name="DOE Joint Genome Institute"/>
            <person name="Min B."/>
            <person name="Park H."/>
            <person name="Jang Y."/>
            <person name="Kim J.-J."/>
            <person name="Kim K.H."/>
            <person name="Pangilinan J."/>
            <person name="Lipzen A."/>
            <person name="Riley R."/>
            <person name="Grigoriev I.V."/>
            <person name="Spatafora J.W."/>
            <person name="Choi I.-G."/>
        </authorList>
    </citation>
    <scope>NUCLEOTIDE SEQUENCE [LARGE SCALE GENOMIC DNA]</scope>
    <source>
        <strain evidence="6 7">KUC8140</strain>
    </source>
</reference>
<dbReference type="GO" id="GO:0031422">
    <property type="term" value="C:RecQ family helicase-topoisomerase III complex"/>
    <property type="evidence" value="ECO:0007669"/>
    <property type="project" value="TreeGrafter"/>
</dbReference>
<feature type="domain" description="RecQ mediated genome instability protein 1 OB-fold" evidence="4">
    <location>
        <begin position="70"/>
        <end position="184"/>
    </location>
</feature>
<dbReference type="InParanoid" id="A0A0H2RLH1"/>
<protein>
    <recommendedName>
        <fullName evidence="2">RecQ-mediated genome instability protein 1</fullName>
    </recommendedName>
</protein>
<name>A0A0H2RLH1_9AGAM</name>
<evidence type="ECO:0000313" key="7">
    <source>
        <dbReference type="Proteomes" id="UP000053477"/>
    </source>
</evidence>